<dbReference type="Proteomes" id="UP000692954">
    <property type="component" value="Unassembled WGS sequence"/>
</dbReference>
<evidence type="ECO:0000313" key="2">
    <source>
        <dbReference type="Proteomes" id="UP000692954"/>
    </source>
</evidence>
<dbReference type="AlphaFoldDB" id="A0A8S1KGP7"/>
<sequence length="62" mass="7273">MYRNLIQNKKNTDLKQMRVLIRGIDELGKISGSQIENDFNNLNTDLRDFIQKFANTVMKSLK</sequence>
<gene>
    <name evidence="1" type="ORF">PSON_ATCC_30995.1.T0070354</name>
</gene>
<comment type="caution">
    <text evidence="1">The sequence shown here is derived from an EMBL/GenBank/DDBJ whole genome shotgun (WGS) entry which is preliminary data.</text>
</comment>
<organism evidence="1 2">
    <name type="scientific">Paramecium sonneborni</name>
    <dbReference type="NCBI Taxonomy" id="65129"/>
    <lineage>
        <taxon>Eukaryota</taxon>
        <taxon>Sar</taxon>
        <taxon>Alveolata</taxon>
        <taxon>Ciliophora</taxon>
        <taxon>Intramacronucleata</taxon>
        <taxon>Oligohymenophorea</taxon>
        <taxon>Peniculida</taxon>
        <taxon>Parameciidae</taxon>
        <taxon>Paramecium</taxon>
    </lineage>
</organism>
<dbReference type="EMBL" id="CAJJDN010000007">
    <property type="protein sequence ID" value="CAD8053461.1"/>
    <property type="molecule type" value="Genomic_DNA"/>
</dbReference>
<evidence type="ECO:0000313" key="1">
    <source>
        <dbReference type="EMBL" id="CAD8053461.1"/>
    </source>
</evidence>
<name>A0A8S1KGP7_9CILI</name>
<protein>
    <submittedName>
        <fullName evidence="1">Uncharacterized protein</fullName>
    </submittedName>
</protein>
<keyword evidence="2" id="KW-1185">Reference proteome</keyword>
<reference evidence="1" key="1">
    <citation type="submission" date="2021-01" db="EMBL/GenBank/DDBJ databases">
        <authorList>
            <consortium name="Genoscope - CEA"/>
            <person name="William W."/>
        </authorList>
    </citation>
    <scope>NUCLEOTIDE SEQUENCE</scope>
</reference>
<accession>A0A8S1KGP7</accession>
<proteinExistence type="predicted"/>